<sequence>MILRVNTDMAAGGFGLSFAALLWLGGTDIGRLSILFPRAILVILVAFSLLLFVKGFFRPGQRSIEISGSPWRLLVLILLLLAWWFAIGKVGFVVSSFLTMLFITWFLARVEGPVSLKRLLLWTPIIAVMVGGFYSIFTQVLNVRLPSGLLF</sequence>
<dbReference type="RefSeq" id="WP_349761086.1">
    <property type="nucleotide sequence ID" value="NZ_JBEGCJ010000002.1"/>
</dbReference>
<comment type="caution">
    <text evidence="3">The sequence shown here is derived from an EMBL/GenBank/DDBJ whole genome shotgun (WGS) entry which is preliminary data.</text>
</comment>
<feature type="transmembrane region" description="Helical" evidence="1">
    <location>
        <begin position="36"/>
        <end position="57"/>
    </location>
</feature>
<evidence type="ECO:0000256" key="1">
    <source>
        <dbReference type="SAM" id="Phobius"/>
    </source>
</evidence>
<feature type="transmembrane region" description="Helical" evidence="1">
    <location>
        <begin position="92"/>
        <end position="108"/>
    </location>
</feature>
<feature type="transmembrane region" description="Helical" evidence="1">
    <location>
        <begin position="69"/>
        <end position="86"/>
    </location>
</feature>
<keyword evidence="1" id="KW-0812">Transmembrane</keyword>
<evidence type="ECO:0000313" key="3">
    <source>
        <dbReference type="EMBL" id="MEQ6916827.1"/>
    </source>
</evidence>
<evidence type="ECO:0000313" key="4">
    <source>
        <dbReference type="Proteomes" id="UP001442468"/>
    </source>
</evidence>
<gene>
    <name evidence="3" type="ORF">ABE960_04725</name>
</gene>
<dbReference type="InterPro" id="IPR009936">
    <property type="entry name" value="DUF1468"/>
</dbReference>
<keyword evidence="1" id="KW-0472">Membrane</keyword>
<protein>
    <submittedName>
        <fullName evidence="3">Tripartite tricarboxylate transporter TctB family protein</fullName>
    </submittedName>
</protein>
<organism evidence="3 4">
    <name type="scientific">Halomonas aquatica</name>
    <dbReference type="NCBI Taxonomy" id="3151123"/>
    <lineage>
        <taxon>Bacteria</taxon>
        <taxon>Pseudomonadati</taxon>
        <taxon>Pseudomonadota</taxon>
        <taxon>Gammaproteobacteria</taxon>
        <taxon>Oceanospirillales</taxon>
        <taxon>Halomonadaceae</taxon>
        <taxon>Halomonas</taxon>
    </lineage>
</organism>
<feature type="transmembrane region" description="Helical" evidence="1">
    <location>
        <begin position="7"/>
        <end position="24"/>
    </location>
</feature>
<name>A0ABV1NCP1_9GAMM</name>
<accession>A0ABV1NCP1</accession>
<dbReference type="Proteomes" id="UP001442468">
    <property type="component" value="Unassembled WGS sequence"/>
</dbReference>
<reference evidence="3 4" key="1">
    <citation type="submission" date="2024-05" db="EMBL/GenBank/DDBJ databases">
        <title>Halomonas sp. SSM6 16S ribosomal RNA gene Genome sequencing and assembly.</title>
        <authorList>
            <person name="Yook S."/>
        </authorList>
    </citation>
    <scope>NUCLEOTIDE SEQUENCE [LARGE SCALE GENOMIC DNA]</scope>
    <source>
        <strain evidence="3 4">SSM6</strain>
    </source>
</reference>
<feature type="transmembrane region" description="Helical" evidence="1">
    <location>
        <begin position="120"/>
        <end position="141"/>
    </location>
</feature>
<dbReference type="Pfam" id="PF07331">
    <property type="entry name" value="TctB"/>
    <property type="match status" value="1"/>
</dbReference>
<evidence type="ECO:0000259" key="2">
    <source>
        <dbReference type="Pfam" id="PF07331"/>
    </source>
</evidence>
<proteinExistence type="predicted"/>
<dbReference type="EMBL" id="JBEGCJ010000002">
    <property type="protein sequence ID" value="MEQ6916827.1"/>
    <property type="molecule type" value="Genomic_DNA"/>
</dbReference>
<feature type="domain" description="DUF1468" evidence="2">
    <location>
        <begin position="25"/>
        <end position="146"/>
    </location>
</feature>
<keyword evidence="4" id="KW-1185">Reference proteome</keyword>
<keyword evidence="1" id="KW-1133">Transmembrane helix</keyword>